<feature type="chain" id="PRO_5045280983" description="AB hydrolase-1 domain-containing protein" evidence="1">
    <location>
        <begin position="23"/>
        <end position="209"/>
    </location>
</feature>
<evidence type="ECO:0000256" key="1">
    <source>
        <dbReference type="SAM" id="SignalP"/>
    </source>
</evidence>
<comment type="caution">
    <text evidence="2">The sequence shown here is derived from an EMBL/GenBank/DDBJ whole genome shotgun (WGS) entry which is preliminary data.</text>
</comment>
<sequence>MVTSPRTLFLQLSILAAARASADRSPKISWNPCNETEFPSAIPNDCGTLGVPRDYSNLDSEPLALDLLRVPALSQPSNGSILFNFGGPGEPARATLSAYGPILQQLTGAQYDLIAFDPRGTGKTLPFSCHTNELDTLAYMLDRAPANSSDTALARGWARGDVNANHCLENANETISLLSSTFVARDLISVVDALDEDGQLRYWGEELTP</sequence>
<evidence type="ECO:0000313" key="2">
    <source>
        <dbReference type="EMBL" id="KAL2831844.1"/>
    </source>
</evidence>
<dbReference type="Proteomes" id="UP001610446">
    <property type="component" value="Unassembled WGS sequence"/>
</dbReference>
<proteinExistence type="predicted"/>
<dbReference type="EMBL" id="JBFXLU010000276">
    <property type="protein sequence ID" value="KAL2831844.1"/>
    <property type="molecule type" value="Genomic_DNA"/>
</dbReference>
<dbReference type="SUPFAM" id="SSF53474">
    <property type="entry name" value="alpha/beta-Hydrolases"/>
    <property type="match status" value="1"/>
</dbReference>
<keyword evidence="1" id="KW-0732">Signal</keyword>
<accession>A0ABR4IVS1</accession>
<dbReference type="Gene3D" id="3.40.50.1820">
    <property type="entry name" value="alpha/beta hydrolase"/>
    <property type="match status" value="1"/>
</dbReference>
<protein>
    <recommendedName>
        <fullName evidence="4">AB hydrolase-1 domain-containing protein</fullName>
    </recommendedName>
</protein>
<name>A0ABR4IVS1_9EURO</name>
<evidence type="ECO:0000313" key="3">
    <source>
        <dbReference type="Proteomes" id="UP001610446"/>
    </source>
</evidence>
<keyword evidence="3" id="KW-1185">Reference proteome</keyword>
<evidence type="ECO:0008006" key="4">
    <source>
        <dbReference type="Google" id="ProtNLM"/>
    </source>
</evidence>
<organism evidence="2 3">
    <name type="scientific">Aspergillus pseudoustus</name>
    <dbReference type="NCBI Taxonomy" id="1810923"/>
    <lineage>
        <taxon>Eukaryota</taxon>
        <taxon>Fungi</taxon>
        <taxon>Dikarya</taxon>
        <taxon>Ascomycota</taxon>
        <taxon>Pezizomycotina</taxon>
        <taxon>Eurotiomycetes</taxon>
        <taxon>Eurotiomycetidae</taxon>
        <taxon>Eurotiales</taxon>
        <taxon>Aspergillaceae</taxon>
        <taxon>Aspergillus</taxon>
        <taxon>Aspergillus subgen. Nidulantes</taxon>
    </lineage>
</organism>
<reference evidence="2 3" key="1">
    <citation type="submission" date="2024-07" db="EMBL/GenBank/DDBJ databases">
        <title>Section-level genome sequencing and comparative genomics of Aspergillus sections Usti and Cavernicolus.</title>
        <authorList>
            <consortium name="Lawrence Berkeley National Laboratory"/>
            <person name="Nybo J.L."/>
            <person name="Vesth T.C."/>
            <person name="Theobald S."/>
            <person name="Frisvad J.C."/>
            <person name="Larsen T.O."/>
            <person name="Kjaerboelling I."/>
            <person name="Rothschild-Mancinelli K."/>
            <person name="Lyhne E.K."/>
            <person name="Kogle M.E."/>
            <person name="Barry K."/>
            <person name="Clum A."/>
            <person name="Na H."/>
            <person name="Ledsgaard L."/>
            <person name="Lin J."/>
            <person name="Lipzen A."/>
            <person name="Kuo A."/>
            <person name="Riley R."/>
            <person name="Mondo S."/>
            <person name="Labutti K."/>
            <person name="Haridas S."/>
            <person name="Pangalinan J."/>
            <person name="Salamov A.A."/>
            <person name="Simmons B.A."/>
            <person name="Magnuson J.K."/>
            <person name="Chen J."/>
            <person name="Drula E."/>
            <person name="Henrissat B."/>
            <person name="Wiebenga A."/>
            <person name="Lubbers R.J."/>
            <person name="Gomes A.C."/>
            <person name="Makela M.R."/>
            <person name="Stajich J."/>
            <person name="Grigoriev I.V."/>
            <person name="Mortensen U.H."/>
            <person name="De Vries R.P."/>
            <person name="Baker S.E."/>
            <person name="Andersen M.R."/>
        </authorList>
    </citation>
    <scope>NUCLEOTIDE SEQUENCE [LARGE SCALE GENOMIC DNA]</scope>
    <source>
        <strain evidence="2 3">CBS 123904</strain>
    </source>
</reference>
<feature type="signal peptide" evidence="1">
    <location>
        <begin position="1"/>
        <end position="22"/>
    </location>
</feature>
<dbReference type="InterPro" id="IPR029058">
    <property type="entry name" value="AB_hydrolase_fold"/>
</dbReference>
<gene>
    <name evidence="2" type="ORF">BJY01DRAFT_254128</name>
</gene>